<dbReference type="RefSeq" id="WP_007141579.1">
    <property type="nucleotide sequence ID" value="NZ_AOLZ01000036.1"/>
</dbReference>
<evidence type="ECO:0000313" key="5">
    <source>
        <dbReference type="Proteomes" id="UP000186547"/>
    </source>
</evidence>
<keyword evidence="1" id="KW-1133">Transmembrane helix</keyword>
<proteinExistence type="predicted"/>
<keyword evidence="1" id="KW-0812">Transmembrane</keyword>
<sequence length="164" mass="17150">MVQPFVRTKPLQALKLGAILGVLGFGIAGVAGLFPDGGLDSLLILAFFPMVLALVIGAEALLAGSRLARADDPGSRLRSRPFYTAIRVLEVVATIGAPGAFYLLIVEVGSEVAGPGAIGLLLYGVGFGLLAFGAVVLRTVVEYYDHRQNRSTSGHIRDGNDISE</sequence>
<accession>M0LLH7</accession>
<dbReference type="Proteomes" id="UP000011555">
    <property type="component" value="Unassembled WGS sequence"/>
</dbReference>
<dbReference type="eggNOG" id="ENOG502N5GY">
    <property type="taxonomic scope" value="Archaea"/>
</dbReference>
<keyword evidence="1" id="KW-0472">Membrane</keyword>
<name>M0LLH7_NATLA</name>
<evidence type="ECO:0000313" key="2">
    <source>
        <dbReference type="EMBL" id="APW98456.1"/>
    </source>
</evidence>
<organism evidence="3 4">
    <name type="scientific">Natronobacterium lacisalsi AJ5</name>
    <dbReference type="NCBI Taxonomy" id="358396"/>
    <lineage>
        <taxon>Archaea</taxon>
        <taxon>Methanobacteriati</taxon>
        <taxon>Methanobacteriota</taxon>
        <taxon>Stenosarchaea group</taxon>
        <taxon>Halobacteria</taxon>
        <taxon>Halobacteriales</taxon>
        <taxon>Natrialbaceae</taxon>
        <taxon>Natronobacterium</taxon>
    </lineage>
</organism>
<dbReference type="KEGG" id="hlc:CHINAEXTREME11995"/>
<keyword evidence="4" id="KW-1185">Reference proteome</keyword>
<dbReference type="GeneID" id="30921857"/>
<protein>
    <submittedName>
        <fullName evidence="3">Uncharacterized protein</fullName>
    </submittedName>
</protein>
<reference evidence="2" key="3">
    <citation type="submission" date="2017-01" db="EMBL/GenBank/DDBJ databases">
        <authorList>
            <person name="Mah S.A."/>
            <person name="Swanson W.J."/>
            <person name="Moy G.W."/>
            <person name="Vacquier V.D."/>
        </authorList>
    </citation>
    <scope>NUCLEOTIDE SEQUENCE</scope>
    <source>
        <strain evidence="2">AJ5</strain>
    </source>
</reference>
<dbReference type="EMBL" id="AOLZ01000036">
    <property type="protein sequence ID" value="EMA33304.1"/>
    <property type="molecule type" value="Genomic_DNA"/>
</dbReference>
<gene>
    <name evidence="3" type="ORF">C445_09284</name>
    <name evidence="2" type="ORF">CHINAEXTREME_11995</name>
</gene>
<evidence type="ECO:0000256" key="1">
    <source>
        <dbReference type="SAM" id="Phobius"/>
    </source>
</evidence>
<feature type="transmembrane region" description="Helical" evidence="1">
    <location>
        <begin position="12"/>
        <end position="35"/>
    </location>
</feature>
<reference evidence="3 4" key="2">
    <citation type="journal article" date="2014" name="PLoS Genet.">
        <title>Phylogenetically driven sequencing of extremely halophilic archaea reveals strategies for static and dynamic osmo-response.</title>
        <authorList>
            <person name="Becker E.A."/>
            <person name="Seitzer P.M."/>
            <person name="Tritt A."/>
            <person name="Larsen D."/>
            <person name="Krusor M."/>
            <person name="Yao A.I."/>
            <person name="Wu D."/>
            <person name="Madern D."/>
            <person name="Eisen J.A."/>
            <person name="Darling A.E."/>
            <person name="Facciotti M.T."/>
        </authorList>
    </citation>
    <scope>NUCLEOTIDE SEQUENCE [LARGE SCALE GENOMIC DNA]</scope>
    <source>
        <strain evidence="3 4">AJ5</strain>
    </source>
</reference>
<reference evidence="2 5" key="1">
    <citation type="journal article" date="2011" name="J. Bacteriol.">
        <title>Genome sequence of Halobiforma lacisalsi AJ5, an extremely halophilic archaeon which harbors a bop gene.</title>
        <authorList>
            <person name="Jiang X."/>
            <person name="Wang S."/>
            <person name="Cheng H."/>
            <person name="Huo Y."/>
            <person name="Zhang X."/>
            <person name="Zhu X."/>
            <person name="Han X."/>
            <person name="Ni P."/>
            <person name="Wu M."/>
        </authorList>
    </citation>
    <scope>NUCLEOTIDE SEQUENCE [LARGE SCALE GENOMIC DNA]</scope>
    <source>
        <strain evidence="2 5">AJ5</strain>
    </source>
</reference>
<evidence type="ECO:0000313" key="4">
    <source>
        <dbReference type="Proteomes" id="UP000011555"/>
    </source>
</evidence>
<dbReference type="EMBL" id="CP019285">
    <property type="protein sequence ID" value="APW98456.1"/>
    <property type="molecule type" value="Genomic_DNA"/>
</dbReference>
<feature type="transmembrane region" description="Helical" evidence="1">
    <location>
        <begin position="84"/>
        <end position="105"/>
    </location>
</feature>
<evidence type="ECO:0000313" key="3">
    <source>
        <dbReference type="EMBL" id="EMA33304.1"/>
    </source>
</evidence>
<feature type="transmembrane region" description="Helical" evidence="1">
    <location>
        <begin position="41"/>
        <end position="63"/>
    </location>
</feature>
<dbReference type="PATRIC" id="fig|358396.7.peg.1885"/>
<feature type="transmembrane region" description="Helical" evidence="1">
    <location>
        <begin position="117"/>
        <end position="141"/>
    </location>
</feature>
<dbReference type="AlphaFoldDB" id="M0LLH7"/>
<dbReference type="Proteomes" id="UP000186547">
    <property type="component" value="Chromosome"/>
</dbReference>